<feature type="domain" description="Peptidase S1" evidence="14">
    <location>
        <begin position="38"/>
        <end position="287"/>
    </location>
</feature>
<dbReference type="SMART" id="SM00020">
    <property type="entry name" value="Tryp_SPc"/>
    <property type="match status" value="1"/>
</dbReference>
<dbReference type="GO" id="GO:0006508">
    <property type="term" value="P:proteolysis"/>
    <property type="evidence" value="ECO:0007669"/>
    <property type="project" value="UniProtKB-KW"/>
</dbReference>
<sequence length="302" mass="33417">MNVNMLLIHSFLILSLNHLKFIAAVACGISYSSTSDRIIGGRVALRAEYPWMVSIQRKNTPILYNLGITSHRDGYTHFCGGALIASDWVITAAHCFDESLALDEVRVIAGGYSLSKKAEEETIHEVEHVEKHPEWNSEKVLNDIALVKLKNAVNLQFPWTNVICLPNRWYIPFGFATIAGWGLTSINGKNSDQLLSLDLPIIGKRRCEKIYGSKMIKENMICAGYLKGGKDSCNTDSGGPMMKRIGQQFFIIGIISFGAGEGCAKAASITVTTKVSNYVPWIQMIVSSYGKEQSTEKFDKNV</sequence>
<comment type="caution">
    <text evidence="15">The sequence shown here is derived from an EMBL/GenBank/DDBJ whole genome shotgun (WGS) entry which is preliminary data.</text>
</comment>
<reference evidence="15 16" key="1">
    <citation type="journal article" date="2018" name="Gigascience">
        <title>Genomes of trombidid mites reveal novel predicted allergens and laterally-transferred genes associated with secondary metabolism.</title>
        <authorList>
            <person name="Dong X."/>
            <person name="Chaisiri K."/>
            <person name="Xia D."/>
            <person name="Armstrong S.D."/>
            <person name="Fang Y."/>
            <person name="Donnelly M.J."/>
            <person name="Kadowaki T."/>
            <person name="McGarry J.W."/>
            <person name="Darby A.C."/>
            <person name="Makepeace B.L."/>
        </authorList>
    </citation>
    <scope>NUCLEOTIDE SEQUENCE [LARGE SCALE GENOMIC DNA]</scope>
    <source>
        <strain evidence="15">UoL-WK</strain>
    </source>
</reference>
<dbReference type="Gene3D" id="2.40.10.10">
    <property type="entry name" value="Trypsin-like serine proteases"/>
    <property type="match status" value="1"/>
</dbReference>
<evidence type="ECO:0000256" key="2">
    <source>
        <dbReference type="ARBA" id="ARBA00022659"/>
    </source>
</evidence>
<dbReference type="InterPro" id="IPR001254">
    <property type="entry name" value="Trypsin_dom"/>
</dbReference>
<dbReference type="OrthoDB" id="10059102at2759"/>
<protein>
    <recommendedName>
        <fullName evidence="12">limulus clotting factor C</fullName>
        <ecNumber evidence="12">3.4.21.84</ecNumber>
    </recommendedName>
</protein>
<organism evidence="15 16">
    <name type="scientific">Dinothrombium tinctorium</name>
    <dbReference type="NCBI Taxonomy" id="1965070"/>
    <lineage>
        <taxon>Eukaryota</taxon>
        <taxon>Metazoa</taxon>
        <taxon>Ecdysozoa</taxon>
        <taxon>Arthropoda</taxon>
        <taxon>Chelicerata</taxon>
        <taxon>Arachnida</taxon>
        <taxon>Acari</taxon>
        <taxon>Acariformes</taxon>
        <taxon>Trombidiformes</taxon>
        <taxon>Prostigmata</taxon>
        <taxon>Anystina</taxon>
        <taxon>Parasitengona</taxon>
        <taxon>Trombidioidea</taxon>
        <taxon>Trombidiidae</taxon>
        <taxon>Dinothrombium</taxon>
    </lineage>
</organism>
<feature type="chain" id="PRO_5018597225" description="limulus clotting factor C" evidence="13">
    <location>
        <begin position="25"/>
        <end position="302"/>
    </location>
</feature>
<dbReference type="GO" id="GO:0030246">
    <property type="term" value="F:carbohydrate binding"/>
    <property type="evidence" value="ECO:0007669"/>
    <property type="project" value="UniProtKB-KW"/>
</dbReference>
<comment type="catalytic activity">
    <reaction evidence="11">
        <text>Selective cleavage of 103-Arg-|-Ser-104 and 124-Ile-|-Ile-125 bonds in Limulus clotting factor B to form activated factor B. Cleavage of -Pro-Arg-|-Xaa- bonds in synthetic substrates.</text>
        <dbReference type="EC" id="3.4.21.84"/>
    </reaction>
</comment>
<evidence type="ECO:0000256" key="4">
    <source>
        <dbReference type="ARBA" id="ARBA00022729"/>
    </source>
</evidence>
<evidence type="ECO:0000256" key="9">
    <source>
        <dbReference type="ARBA" id="ARBA00022889"/>
    </source>
</evidence>
<dbReference type="GO" id="GO:0004252">
    <property type="term" value="F:serine-type endopeptidase activity"/>
    <property type="evidence" value="ECO:0007669"/>
    <property type="project" value="InterPro"/>
</dbReference>
<evidence type="ECO:0000313" key="16">
    <source>
        <dbReference type="Proteomes" id="UP000285301"/>
    </source>
</evidence>
<evidence type="ECO:0000259" key="14">
    <source>
        <dbReference type="PROSITE" id="PS50240"/>
    </source>
</evidence>
<dbReference type="SUPFAM" id="SSF50494">
    <property type="entry name" value="Trypsin-like serine proteases"/>
    <property type="match status" value="1"/>
</dbReference>
<evidence type="ECO:0000256" key="11">
    <source>
        <dbReference type="ARBA" id="ARBA00052079"/>
    </source>
</evidence>
<dbReference type="Pfam" id="PF00089">
    <property type="entry name" value="Trypsin"/>
    <property type="match status" value="1"/>
</dbReference>
<dbReference type="AlphaFoldDB" id="A0A3S3NHF3"/>
<evidence type="ECO:0000256" key="3">
    <source>
        <dbReference type="ARBA" id="ARBA00022670"/>
    </source>
</evidence>
<dbReference type="PANTHER" id="PTHR24252">
    <property type="entry name" value="ACROSIN-RELATED"/>
    <property type="match status" value="1"/>
</dbReference>
<proteinExistence type="predicted"/>
<dbReference type="STRING" id="1965070.A0A3S3NHF3"/>
<keyword evidence="3" id="KW-0645">Protease</keyword>
<dbReference type="PRINTS" id="PR00722">
    <property type="entry name" value="CHYMOTRYPSIN"/>
</dbReference>
<evidence type="ECO:0000256" key="7">
    <source>
        <dbReference type="ARBA" id="ARBA00022820"/>
    </source>
</evidence>
<keyword evidence="1" id="KW-0245">EGF-like domain</keyword>
<dbReference type="EC" id="3.4.21.84" evidence="12"/>
<evidence type="ECO:0000256" key="10">
    <source>
        <dbReference type="ARBA" id="ARBA00023157"/>
    </source>
</evidence>
<dbReference type="InterPro" id="IPR001314">
    <property type="entry name" value="Peptidase_S1A"/>
</dbReference>
<gene>
    <name evidence="15" type="ORF">B4U79_10264</name>
</gene>
<feature type="signal peptide" evidence="13">
    <location>
        <begin position="1"/>
        <end position="24"/>
    </location>
</feature>
<dbReference type="PROSITE" id="PS50240">
    <property type="entry name" value="TRYPSIN_DOM"/>
    <property type="match status" value="1"/>
</dbReference>
<evidence type="ECO:0000256" key="5">
    <source>
        <dbReference type="ARBA" id="ARBA00022734"/>
    </source>
</evidence>
<name>A0A3S3NHF3_9ACAR</name>
<dbReference type="GO" id="GO:0042381">
    <property type="term" value="P:hemolymph coagulation"/>
    <property type="evidence" value="ECO:0007669"/>
    <property type="project" value="UniProtKB-KW"/>
</dbReference>
<keyword evidence="2" id="KW-0768">Sushi</keyword>
<evidence type="ECO:0000256" key="12">
    <source>
        <dbReference type="ARBA" id="ARBA00066707"/>
    </source>
</evidence>
<evidence type="ECO:0000256" key="8">
    <source>
        <dbReference type="ARBA" id="ARBA00022825"/>
    </source>
</evidence>
<dbReference type="PROSITE" id="PS00134">
    <property type="entry name" value="TRYPSIN_HIS"/>
    <property type="match status" value="1"/>
</dbReference>
<dbReference type="InterPro" id="IPR018114">
    <property type="entry name" value="TRYPSIN_HIS"/>
</dbReference>
<evidence type="ECO:0000256" key="13">
    <source>
        <dbReference type="SAM" id="SignalP"/>
    </source>
</evidence>
<keyword evidence="9" id="KW-0130">Cell adhesion</keyword>
<dbReference type="CDD" id="cd00190">
    <property type="entry name" value="Tryp_SPc"/>
    <property type="match status" value="1"/>
</dbReference>
<dbReference type="InterPro" id="IPR009003">
    <property type="entry name" value="Peptidase_S1_PA"/>
</dbReference>
<dbReference type="PANTHER" id="PTHR24252:SF7">
    <property type="entry name" value="HYALIN"/>
    <property type="match status" value="1"/>
</dbReference>
<dbReference type="InterPro" id="IPR043504">
    <property type="entry name" value="Peptidase_S1_PA_chymotrypsin"/>
</dbReference>
<evidence type="ECO:0000256" key="1">
    <source>
        <dbReference type="ARBA" id="ARBA00022536"/>
    </source>
</evidence>
<keyword evidence="16" id="KW-1185">Reference proteome</keyword>
<accession>A0A3S3NHF3</accession>
<keyword evidence="6" id="KW-0378">Hydrolase</keyword>
<keyword evidence="8" id="KW-0720">Serine protease</keyword>
<evidence type="ECO:0000256" key="6">
    <source>
        <dbReference type="ARBA" id="ARBA00022801"/>
    </source>
</evidence>
<keyword evidence="4 13" id="KW-0732">Signal</keyword>
<dbReference type="FunFam" id="2.40.10.10:FF:000120">
    <property type="entry name" value="Putative serine protease"/>
    <property type="match status" value="1"/>
</dbReference>
<dbReference type="Proteomes" id="UP000285301">
    <property type="component" value="Unassembled WGS sequence"/>
</dbReference>
<keyword evidence="10" id="KW-1015">Disulfide bond</keyword>
<keyword evidence="5" id="KW-0430">Lectin</keyword>
<dbReference type="EMBL" id="NCKU01007253">
    <property type="protein sequence ID" value="RWS02774.1"/>
    <property type="molecule type" value="Genomic_DNA"/>
</dbReference>
<evidence type="ECO:0000313" key="15">
    <source>
        <dbReference type="EMBL" id="RWS02774.1"/>
    </source>
</evidence>
<dbReference type="GO" id="GO:0007155">
    <property type="term" value="P:cell adhesion"/>
    <property type="evidence" value="ECO:0007669"/>
    <property type="project" value="UniProtKB-KW"/>
</dbReference>
<keyword evidence="7" id="KW-0353">Hemolymph clotting</keyword>